<dbReference type="InterPro" id="IPR000551">
    <property type="entry name" value="MerR-type_HTH_dom"/>
</dbReference>
<dbReference type="RefSeq" id="WP_123211833.1">
    <property type="nucleotide sequence ID" value="NZ_RJVO01000004.1"/>
</dbReference>
<name>A0A3N0V9T5_9GAMM</name>
<evidence type="ECO:0000256" key="3">
    <source>
        <dbReference type="ARBA" id="ARBA00023125"/>
    </source>
</evidence>
<keyword evidence="5" id="KW-0175">Coiled coil</keyword>
<dbReference type="PANTHER" id="PTHR30204:SF69">
    <property type="entry name" value="MERR-FAMILY TRANSCRIPTIONAL REGULATOR"/>
    <property type="match status" value="1"/>
</dbReference>
<dbReference type="FunCoup" id="A0A3N0V9T5">
    <property type="interactions" value="76"/>
</dbReference>
<keyword evidence="4" id="KW-0804">Transcription</keyword>
<dbReference type="InParanoid" id="A0A3N0V9T5"/>
<evidence type="ECO:0000313" key="7">
    <source>
        <dbReference type="EMBL" id="ROH89536.1"/>
    </source>
</evidence>
<keyword evidence="3" id="KW-0238">DNA-binding</keyword>
<evidence type="ECO:0000259" key="6">
    <source>
        <dbReference type="PROSITE" id="PS50937"/>
    </source>
</evidence>
<keyword evidence="8" id="KW-1185">Reference proteome</keyword>
<evidence type="ECO:0000256" key="1">
    <source>
        <dbReference type="ARBA" id="ARBA00022491"/>
    </source>
</evidence>
<evidence type="ECO:0000256" key="2">
    <source>
        <dbReference type="ARBA" id="ARBA00023015"/>
    </source>
</evidence>
<feature type="coiled-coil region" evidence="5">
    <location>
        <begin position="83"/>
        <end position="110"/>
    </location>
</feature>
<proteinExistence type="predicted"/>
<dbReference type="SMART" id="SM00422">
    <property type="entry name" value="HTH_MERR"/>
    <property type="match status" value="1"/>
</dbReference>
<protein>
    <submittedName>
        <fullName evidence="7">MerR family transcriptional regulator</fullName>
    </submittedName>
</protein>
<dbReference type="GO" id="GO:0003700">
    <property type="term" value="F:DNA-binding transcription factor activity"/>
    <property type="evidence" value="ECO:0007669"/>
    <property type="project" value="InterPro"/>
</dbReference>
<keyword evidence="2" id="KW-0805">Transcription regulation</keyword>
<dbReference type="Gene3D" id="1.10.1660.10">
    <property type="match status" value="1"/>
</dbReference>
<organism evidence="7 8">
    <name type="scientific">Stagnimonas aquatica</name>
    <dbReference type="NCBI Taxonomy" id="2689987"/>
    <lineage>
        <taxon>Bacteria</taxon>
        <taxon>Pseudomonadati</taxon>
        <taxon>Pseudomonadota</taxon>
        <taxon>Gammaproteobacteria</taxon>
        <taxon>Nevskiales</taxon>
        <taxon>Nevskiaceae</taxon>
        <taxon>Stagnimonas</taxon>
    </lineage>
</organism>
<evidence type="ECO:0000256" key="4">
    <source>
        <dbReference type="ARBA" id="ARBA00023163"/>
    </source>
</evidence>
<sequence length="145" mass="15984">MDRLTISRLAEAGGVGVDTVRFYERSGLIRKPARSAAGYRLYAAEEVRRLRFIRRAKALGFSLDDITELLHLNDGQGSRASVRALARQRLDEIERKLRALQALQHSLQTLVQHCDGHGGLAGCPIIEAVLEPEQPIAQADTRSAA</sequence>
<comment type="caution">
    <text evidence="7">The sequence shown here is derived from an EMBL/GenBank/DDBJ whole genome shotgun (WGS) entry which is preliminary data.</text>
</comment>
<dbReference type="InterPro" id="IPR047057">
    <property type="entry name" value="MerR_fam"/>
</dbReference>
<dbReference type="PRINTS" id="PR00040">
    <property type="entry name" value="HTHMERR"/>
</dbReference>
<dbReference type="Pfam" id="PF00376">
    <property type="entry name" value="MerR"/>
    <property type="match status" value="1"/>
</dbReference>
<evidence type="ECO:0000313" key="8">
    <source>
        <dbReference type="Proteomes" id="UP000282106"/>
    </source>
</evidence>
<gene>
    <name evidence="7" type="ORF">ED208_10415</name>
</gene>
<dbReference type="Pfam" id="PF09278">
    <property type="entry name" value="MerR-DNA-bind"/>
    <property type="match status" value="1"/>
</dbReference>
<feature type="domain" description="HTH merR-type" evidence="6">
    <location>
        <begin position="3"/>
        <end position="72"/>
    </location>
</feature>
<dbReference type="PROSITE" id="PS50937">
    <property type="entry name" value="HTH_MERR_2"/>
    <property type="match status" value="1"/>
</dbReference>
<dbReference type="SUPFAM" id="SSF46955">
    <property type="entry name" value="Putative DNA-binding domain"/>
    <property type="match status" value="1"/>
</dbReference>
<dbReference type="PANTHER" id="PTHR30204">
    <property type="entry name" value="REDOX-CYCLING DRUG-SENSING TRANSCRIPTIONAL ACTIVATOR SOXR"/>
    <property type="match status" value="1"/>
</dbReference>
<accession>A0A3N0V9T5</accession>
<dbReference type="Proteomes" id="UP000282106">
    <property type="component" value="Unassembled WGS sequence"/>
</dbReference>
<dbReference type="InterPro" id="IPR015358">
    <property type="entry name" value="Tscrpt_reg_MerR_DNA-bd"/>
</dbReference>
<reference evidence="7 8" key="1">
    <citation type="submission" date="2018-10" db="EMBL/GenBank/DDBJ databases">
        <authorList>
            <person name="Chen W.-M."/>
        </authorList>
    </citation>
    <scope>NUCLEOTIDE SEQUENCE [LARGE SCALE GENOMIC DNA]</scope>
    <source>
        <strain evidence="7 8">THS-13</strain>
    </source>
</reference>
<dbReference type="EMBL" id="RJVO01000004">
    <property type="protein sequence ID" value="ROH89536.1"/>
    <property type="molecule type" value="Genomic_DNA"/>
</dbReference>
<dbReference type="InterPro" id="IPR009061">
    <property type="entry name" value="DNA-bd_dom_put_sf"/>
</dbReference>
<keyword evidence="1" id="KW-0678">Repressor</keyword>
<evidence type="ECO:0000256" key="5">
    <source>
        <dbReference type="SAM" id="Coils"/>
    </source>
</evidence>
<dbReference type="AlphaFoldDB" id="A0A3N0V9T5"/>
<dbReference type="GO" id="GO:0003677">
    <property type="term" value="F:DNA binding"/>
    <property type="evidence" value="ECO:0007669"/>
    <property type="project" value="UniProtKB-KW"/>
</dbReference>